<dbReference type="AlphaFoldDB" id="A0A8S1PKB2"/>
<sequence>MVSLSEAEVQNLKVEYERKQMYADRLITQIQAALAQQAKSKIILLESQEALDQAQANLESK</sequence>
<keyword evidence="2" id="KW-1185">Reference proteome</keyword>
<reference evidence="1" key="1">
    <citation type="submission" date="2021-01" db="EMBL/GenBank/DDBJ databases">
        <authorList>
            <consortium name="Genoscope - CEA"/>
            <person name="William W."/>
        </authorList>
    </citation>
    <scope>NUCLEOTIDE SEQUENCE</scope>
</reference>
<accession>A0A8S1PKB2</accession>
<gene>
    <name evidence="1" type="ORF">PSON_ATCC_30995.1.T0800075</name>
</gene>
<organism evidence="1 2">
    <name type="scientific">Paramecium sonneborni</name>
    <dbReference type="NCBI Taxonomy" id="65129"/>
    <lineage>
        <taxon>Eukaryota</taxon>
        <taxon>Sar</taxon>
        <taxon>Alveolata</taxon>
        <taxon>Ciliophora</taxon>
        <taxon>Intramacronucleata</taxon>
        <taxon>Oligohymenophorea</taxon>
        <taxon>Peniculida</taxon>
        <taxon>Parameciidae</taxon>
        <taxon>Paramecium</taxon>
    </lineage>
</organism>
<evidence type="ECO:0000313" key="2">
    <source>
        <dbReference type="Proteomes" id="UP000692954"/>
    </source>
</evidence>
<protein>
    <submittedName>
        <fullName evidence="1">Uncharacterized protein</fullName>
    </submittedName>
</protein>
<name>A0A8S1PKB2_9CILI</name>
<evidence type="ECO:0000313" key="1">
    <source>
        <dbReference type="EMBL" id="CAD8103399.1"/>
    </source>
</evidence>
<dbReference type="Proteomes" id="UP000692954">
    <property type="component" value="Unassembled WGS sequence"/>
</dbReference>
<comment type="caution">
    <text evidence="1">The sequence shown here is derived from an EMBL/GenBank/DDBJ whole genome shotgun (WGS) entry which is preliminary data.</text>
</comment>
<proteinExistence type="predicted"/>
<dbReference type="EMBL" id="CAJJDN010000080">
    <property type="protein sequence ID" value="CAD8103399.1"/>
    <property type="molecule type" value="Genomic_DNA"/>
</dbReference>